<evidence type="ECO:0000256" key="1">
    <source>
        <dbReference type="SAM" id="MobiDB-lite"/>
    </source>
</evidence>
<evidence type="ECO:0000313" key="3">
    <source>
        <dbReference type="Proteomes" id="UP000197596"/>
    </source>
</evidence>
<organism evidence="2 3">
    <name type="scientific">Herbaspirillum robiniae</name>
    <dbReference type="NCBI Taxonomy" id="2014887"/>
    <lineage>
        <taxon>Bacteria</taxon>
        <taxon>Pseudomonadati</taxon>
        <taxon>Pseudomonadota</taxon>
        <taxon>Betaproteobacteria</taxon>
        <taxon>Burkholderiales</taxon>
        <taxon>Oxalobacteraceae</taxon>
        <taxon>Herbaspirillum</taxon>
    </lineage>
</organism>
<name>A0A2D0B5I7_9BURK</name>
<dbReference type="Proteomes" id="UP000197596">
    <property type="component" value="Unassembled WGS sequence"/>
</dbReference>
<sequence>MAIDTSNNLNALTSAYLTATAVNSAVAATSTANNPSSTSVNQAALQNAVNLAADASVVVSLSNANLLAQQPLTYNASGLLNPAGLLNTAVALNTANTVAQTIATSQAQAAQAAAQQAAEDQAAQEASDAQAAQEAADAQAAQDAADAQAAQDAADAQAAQDTADAQAAQDAADAQAATEAAQSGNTTATTAANAGLNANEASGVFYAGVLSGLAAAPSSTASLYDVSGGYAGIDTTYALQLAQVLQANPDLADTISRDISAQGVTGALLSVTA</sequence>
<dbReference type="AlphaFoldDB" id="A0A2D0B5I7"/>
<gene>
    <name evidence="2" type="ORF">CEJ42_06785</name>
</gene>
<proteinExistence type="predicted"/>
<comment type="caution">
    <text evidence="2">The sequence shown here is derived from an EMBL/GenBank/DDBJ whole genome shotgun (WGS) entry which is preliminary data.</text>
</comment>
<reference evidence="2 3" key="1">
    <citation type="submission" date="2017-06" db="EMBL/GenBank/DDBJ databases">
        <title>Herbaspirillum phytohormonus sp. nov., isolated from the root nodule of Robinia pseudoacacia in lead-zinc mine.</title>
        <authorList>
            <person name="Fan M."/>
            <person name="Lin Y."/>
        </authorList>
    </citation>
    <scope>NUCLEOTIDE SEQUENCE [LARGE SCALE GENOMIC DNA]</scope>
    <source>
        <strain evidence="2 3">HZ10</strain>
    </source>
</reference>
<dbReference type="EMBL" id="NJGU01000004">
    <property type="protein sequence ID" value="OWY29569.1"/>
    <property type="molecule type" value="Genomic_DNA"/>
</dbReference>
<dbReference type="RefSeq" id="WP_088750449.1">
    <property type="nucleotide sequence ID" value="NZ_NJGU01000004.1"/>
</dbReference>
<protein>
    <submittedName>
        <fullName evidence="2">Uncharacterized protein</fullName>
    </submittedName>
</protein>
<feature type="region of interest" description="Disordered" evidence="1">
    <location>
        <begin position="119"/>
        <end position="181"/>
    </location>
</feature>
<accession>A0A2D0B5I7</accession>
<evidence type="ECO:0000313" key="2">
    <source>
        <dbReference type="EMBL" id="OWY29569.1"/>
    </source>
</evidence>